<dbReference type="InterPro" id="IPR013783">
    <property type="entry name" value="Ig-like_fold"/>
</dbReference>
<dbReference type="InterPro" id="IPR028974">
    <property type="entry name" value="TSP_type-3_rpt"/>
</dbReference>
<comment type="caution">
    <text evidence="2">The sequence shown here is derived from an EMBL/GenBank/DDBJ whole genome shotgun (WGS) entry which is preliminary data.</text>
</comment>
<gene>
    <name evidence="2" type="ORF">ACFFVK_19985</name>
</gene>
<reference evidence="2 3" key="1">
    <citation type="submission" date="2024-09" db="EMBL/GenBank/DDBJ databases">
        <authorList>
            <person name="Sun Q."/>
            <person name="Mori K."/>
        </authorList>
    </citation>
    <scope>NUCLEOTIDE SEQUENCE [LARGE SCALE GENOMIC DNA]</scope>
    <source>
        <strain evidence="2 3">CECT 8365</strain>
    </source>
</reference>
<dbReference type="Gene3D" id="4.10.1080.10">
    <property type="entry name" value="TSP type-3 repeat"/>
    <property type="match status" value="1"/>
</dbReference>
<evidence type="ECO:0000259" key="1">
    <source>
        <dbReference type="Pfam" id="PF17517"/>
    </source>
</evidence>
<name>A0ABV5HG56_9FLAO</name>
<sequence length="1508" mass="164458">MLKNILLYLFLLFVPFPGFSQFSKTHYIPPVVASVGMPVGQQYIYISTPSLTPVNFIINEIGGASFKGIVSRDVPYIFDINAHNSKQFVLEEFDVSNIQSNRGYTIEAGDVVYATLRITDRTGNQASEIVSKGLAALGTQFRISGFTNKLNEGYSDRHLTFASVLATENNTTINFKDIKTGAVLINNTLTGNSLSSITLNSGESYTIAVKGPLPANNDALIGALITSNKPVAVNCGSFAGSNGEIRNNVDLGFDQIVSAERTGTEYIFIKSTGSENVEKVILIAHEDNTEIFLNGTATPDYTINAGEYVSLLGFDYNTQGNLYVRSSKNIFAYQSIGDDLRGDEANQEMFFVPPLSCQTPKSIDNIPAIESVGNRVFKGRVTLTTKAGSDLNFIENKIPYTLEALRRKVNVLGPTAVTGNAEYECYVITGLTGDVSVFSTSQLYLAAYGSDDAATFGGYYSGFTFKPEINFQQLSVTQSGCIPNVRLNVSSVAGFDMFQWYFNDVEIPGATSNSYLPTQPGYYKVRATLSACGTEFFSDEIPVSDCPADRDNDKVNDNIDLDNDGDGIANCTESFGNQNIDLSKLTLNTISIGGTYANSFAGTITTSATSSLVPFLGSPDGSFVSEVPAGKTNWIKYTMTFAHPASIALDYISVGNAADLLNSTAEYVVSSEINKTVTVLNPNNQLLIDTNYDGFYESGVTEFSSFEIRFRLNGAAPLAAGTGTFKFLTNDSKIISFKHQNLSDILLNRTSLKFYLVCVSKDSDNDGIPDQLDLDSDNDGIPDAVEALGVNLKVVSNIDTNHDGIDDAFGDGMIPSDFDNDAIPDYLDLDSDNDGIYDLIESESNAADVNRDGVIDGNNFGSNGLANAVETTPESGKINYSITDTDLNNIYNYIELDSDNDLCPDVTEAGFMDSNNDHFLGFAAPPAVNKNGIVTSGTGYSSPNLNYTIPAPIIIDKQPENKSVCELQNTVFTVVAASISGYQWQISTDGGTSWNDLVNTATYSGVNSSYLTVSNVLKLMNAYQYRVFLSRTGNSCGLYSDAATLTLLAFPTVNSPVTLVQCDDDMDGISTFNLIQKNNYISVNSALEKFSYYTTFAAAESKDNASLIANPLAYNTSDRVIYVRAENANGCFSVSQLNLFVSVTQIPNSFQIADYQICDDFIDGISTDTDGVSAFDFSNVTQEIKNMLPVPASNYTINYYKNETDFLMETDAFGNSLAIQNIANYRNIGYPNKQKIWARVENSLSNECFGYATFELVVNPFPNIDLNIDGLENEIVCTNLPEFMVKLEAGINDGTPINEYTYQWFLNGNTISGAINYSIEVNKQGEYSVEVKNTNNCSRTRIIKVTASDVAGINEIKIKDLSDNNSVLIAVNGPGHYVYSISDSDGPYQDSNVFQNVDIGFHNVYIKDMNGCGITEKVIAVLGAPKFFTPNGDGHNDTWNVKGISKDFYSKSIIYIFDRYGKMISQIYPLGSGWDGTFQGIPMPADDYWYSAKFEDGREAKGHFSLKR</sequence>
<dbReference type="InterPro" id="IPR026341">
    <property type="entry name" value="T9SS_type_B"/>
</dbReference>
<dbReference type="InterPro" id="IPR035234">
    <property type="entry name" value="IgGFc-bd_N"/>
</dbReference>
<dbReference type="SUPFAM" id="SSF103647">
    <property type="entry name" value="TSP type-3 repeat"/>
    <property type="match status" value="1"/>
</dbReference>
<accession>A0ABV5HG56</accession>
<dbReference type="Gene3D" id="2.60.40.10">
    <property type="entry name" value="Immunoglobulins"/>
    <property type="match status" value="1"/>
</dbReference>
<feature type="domain" description="IgGFc-binding protein N-terminal" evidence="1">
    <location>
        <begin position="135"/>
        <end position="449"/>
    </location>
</feature>
<evidence type="ECO:0000313" key="2">
    <source>
        <dbReference type="EMBL" id="MFB9110867.1"/>
    </source>
</evidence>
<evidence type="ECO:0000313" key="3">
    <source>
        <dbReference type="Proteomes" id="UP001589562"/>
    </source>
</evidence>
<protein>
    <submittedName>
        <fullName evidence="2">T9SS type B sorting domain-containing protein</fullName>
    </submittedName>
</protein>
<dbReference type="Pfam" id="PF13585">
    <property type="entry name" value="CHU_C"/>
    <property type="match status" value="1"/>
</dbReference>
<dbReference type="NCBIfam" id="TIGR04131">
    <property type="entry name" value="Bac_Flav_CTERM"/>
    <property type="match status" value="1"/>
</dbReference>
<keyword evidence="3" id="KW-1185">Reference proteome</keyword>
<dbReference type="Proteomes" id="UP001589562">
    <property type="component" value="Unassembled WGS sequence"/>
</dbReference>
<dbReference type="RefSeq" id="WP_278010704.1">
    <property type="nucleotide sequence ID" value="NZ_CP121112.1"/>
</dbReference>
<dbReference type="Pfam" id="PF17517">
    <property type="entry name" value="IgGFc_binding"/>
    <property type="match status" value="1"/>
</dbReference>
<dbReference type="EMBL" id="JBHMFE010000046">
    <property type="protein sequence ID" value="MFB9110867.1"/>
    <property type="molecule type" value="Genomic_DNA"/>
</dbReference>
<organism evidence="2 3">
    <name type="scientific">Flavobacterium gyeonganense</name>
    <dbReference type="NCBI Taxonomy" id="1310418"/>
    <lineage>
        <taxon>Bacteria</taxon>
        <taxon>Pseudomonadati</taxon>
        <taxon>Bacteroidota</taxon>
        <taxon>Flavobacteriia</taxon>
        <taxon>Flavobacteriales</taxon>
        <taxon>Flavobacteriaceae</taxon>
        <taxon>Flavobacterium</taxon>
    </lineage>
</organism>
<proteinExistence type="predicted"/>